<accession>K2BVS1</accession>
<feature type="transmembrane region" description="Helical" evidence="1">
    <location>
        <begin position="235"/>
        <end position="256"/>
    </location>
</feature>
<feature type="transmembrane region" description="Helical" evidence="1">
    <location>
        <begin position="173"/>
        <end position="192"/>
    </location>
</feature>
<organism evidence="2">
    <name type="scientific">uncultured bacterium</name>
    <name type="common">gcode 4</name>
    <dbReference type="NCBI Taxonomy" id="1234023"/>
    <lineage>
        <taxon>Bacteria</taxon>
        <taxon>environmental samples</taxon>
    </lineage>
</organism>
<dbReference type="EMBL" id="AMFJ01021636">
    <property type="protein sequence ID" value="EKD66354.1"/>
    <property type="molecule type" value="Genomic_DNA"/>
</dbReference>
<feature type="transmembrane region" description="Helical" evidence="1">
    <location>
        <begin position="212"/>
        <end position="229"/>
    </location>
</feature>
<proteinExistence type="predicted"/>
<feature type="transmembrane region" description="Helical" evidence="1">
    <location>
        <begin position="265"/>
        <end position="281"/>
    </location>
</feature>
<gene>
    <name evidence="2" type="ORF">ACD_49C00050G0024</name>
</gene>
<feature type="transmembrane region" description="Helical" evidence="1">
    <location>
        <begin position="63"/>
        <end position="81"/>
    </location>
</feature>
<dbReference type="AlphaFoldDB" id="K2BVS1"/>
<evidence type="ECO:0000313" key="2">
    <source>
        <dbReference type="EMBL" id="EKD66354.1"/>
    </source>
</evidence>
<feature type="transmembrane region" description="Helical" evidence="1">
    <location>
        <begin position="30"/>
        <end position="51"/>
    </location>
</feature>
<evidence type="ECO:0000256" key="1">
    <source>
        <dbReference type="SAM" id="Phobius"/>
    </source>
</evidence>
<protein>
    <submittedName>
        <fullName evidence="2">Uncharacterized protein</fullName>
    </submittedName>
</protein>
<feature type="transmembrane region" description="Helical" evidence="1">
    <location>
        <begin position="93"/>
        <end position="112"/>
    </location>
</feature>
<name>K2BVS1_9BACT</name>
<reference evidence="2" key="1">
    <citation type="journal article" date="2012" name="Science">
        <title>Fermentation, hydrogen, and sulfur metabolism in multiple uncultivated bacterial phyla.</title>
        <authorList>
            <person name="Wrighton K.C."/>
            <person name="Thomas B.C."/>
            <person name="Sharon I."/>
            <person name="Miller C.S."/>
            <person name="Castelle C.J."/>
            <person name="VerBerkmoes N.C."/>
            <person name="Wilkins M.J."/>
            <person name="Hettich R.L."/>
            <person name="Lipton M.S."/>
            <person name="Williams K.H."/>
            <person name="Long P.E."/>
            <person name="Banfield J.F."/>
        </authorList>
    </citation>
    <scope>NUCLEOTIDE SEQUENCE [LARGE SCALE GENOMIC DNA]</scope>
</reference>
<keyword evidence="1" id="KW-0812">Transmembrane</keyword>
<feature type="transmembrane region" description="Helical" evidence="1">
    <location>
        <begin position="118"/>
        <end position="137"/>
    </location>
</feature>
<comment type="caution">
    <text evidence="2">The sequence shown here is derived from an EMBL/GenBank/DDBJ whole genome shotgun (WGS) entry which is preliminary data.</text>
</comment>
<keyword evidence="1" id="KW-0472">Membrane</keyword>
<sequence>MIWAIINTFLDSIADVLYKKTLSISSVKPMIFQFMGEILSIPFVIIIAIIFHFNFKLFIDPVVLWGFILMTIFFILGNNLWQYLYKNEKLSTLMPYFKINSFIVVILGFLFFKDASLTSFLICVWAIILTTIFSIDYKDYSAPKNFFKIILHEVYKTLEFLIAIYILKNITSVEYVILYQVYYVVIVFLIIAYQRDFKEFKKFNPQILKYRYMGYSLWFTSYFIDIFLLKEFWVIIITLFWFLCSSLTLIIAYFFLKEVPEKKEIMLGILVTILAGVGYYFK</sequence>
<keyword evidence="1" id="KW-1133">Transmembrane helix</keyword>